<accession>A0A1E5UXC2</accession>
<dbReference type="Gene3D" id="2.60.120.330">
    <property type="entry name" value="B-lactam Antibiotic, Isopenicillin N Synthase, Chain"/>
    <property type="match status" value="1"/>
</dbReference>
<dbReference type="STRING" id="888268.A0A1E5UXC2"/>
<dbReference type="Pfam" id="PF03171">
    <property type="entry name" value="2OG-FeII_Oxy"/>
    <property type="match status" value="1"/>
</dbReference>
<dbReference type="PRINTS" id="PR00682">
    <property type="entry name" value="IPNSYNTHASE"/>
</dbReference>
<dbReference type="PANTHER" id="PTHR10209">
    <property type="entry name" value="OXIDOREDUCTASE, 2OG-FE II OXYGENASE FAMILY PROTEIN"/>
    <property type="match status" value="1"/>
</dbReference>
<evidence type="ECO:0000256" key="5">
    <source>
        <dbReference type="RuleBase" id="RU003682"/>
    </source>
</evidence>
<dbReference type="AlphaFoldDB" id="A0A1E5UXC2"/>
<reference evidence="7 8" key="1">
    <citation type="submission" date="2016-09" db="EMBL/GenBank/DDBJ databases">
        <title>The draft genome of Dichanthelium oligosanthes: A C3 panicoid grass species.</title>
        <authorList>
            <person name="Studer A.J."/>
            <person name="Schnable J.C."/>
            <person name="Brutnell T.P."/>
        </authorList>
    </citation>
    <scope>NUCLEOTIDE SEQUENCE [LARGE SCALE GENOMIC DNA]</scope>
    <source>
        <strain evidence="8">cv. Kellogg 1175</strain>
        <tissue evidence="7">Leaf</tissue>
    </source>
</reference>
<name>A0A1E5UXC2_9POAL</name>
<evidence type="ECO:0000256" key="4">
    <source>
        <dbReference type="ARBA" id="ARBA00023004"/>
    </source>
</evidence>
<comment type="similarity">
    <text evidence="1 5">Belongs to the iron/ascorbate-dependent oxidoreductase family.</text>
</comment>
<evidence type="ECO:0000313" key="8">
    <source>
        <dbReference type="Proteomes" id="UP000095767"/>
    </source>
</evidence>
<evidence type="ECO:0000256" key="3">
    <source>
        <dbReference type="ARBA" id="ARBA00023002"/>
    </source>
</evidence>
<evidence type="ECO:0000259" key="6">
    <source>
        <dbReference type="PROSITE" id="PS51471"/>
    </source>
</evidence>
<sequence length="358" mass="38398">MASVDDEAALAVFQFHESRGGVRGLVEAGVTTVPPLFLRPTTPVSSAARSMVVPSIDLSLPRSHAVALVGAASRSCGIFQVTNHGVPAGTVDAALSTVRAFNEQPFEARSPFYSASPIGAITYATIPIPRPKDGQPATAPLMSWRDSLIVRFDYPADPDLRSLPGACRGPLLEYHRSLTSLGKGIAGLLSEGLGVGAEQLGQVEGCLMQCHYHPPCPEPERVMGSREHTDGDLFTVLAQDGVGGLQVRLDDGEWVDVAPVAGALLVNIGDVLKVVSNDEYKSVEHRVMIKSAQESRVSIALFFNPAKHDESDFFGPIPELVTAEKPAQYRSLTWPEMLNNRIDLGHAKPSSLDRFKAI</sequence>
<dbReference type="Pfam" id="PF14226">
    <property type="entry name" value="DIOX_N"/>
    <property type="match status" value="1"/>
</dbReference>
<keyword evidence="2 5" id="KW-0479">Metal-binding</keyword>
<evidence type="ECO:0000256" key="2">
    <source>
        <dbReference type="ARBA" id="ARBA00022723"/>
    </source>
</evidence>
<dbReference type="FunFam" id="2.60.120.330:FF:000026">
    <property type="entry name" value="DIBOA-glucoside dioxygenase BX6"/>
    <property type="match status" value="1"/>
</dbReference>
<dbReference type="PROSITE" id="PS51471">
    <property type="entry name" value="FE2OG_OXY"/>
    <property type="match status" value="1"/>
</dbReference>
<keyword evidence="8" id="KW-1185">Reference proteome</keyword>
<protein>
    <submittedName>
        <fullName evidence="7">1-aminocyclopropane-1-carboxylate oxidase-like protein 1</fullName>
    </submittedName>
</protein>
<feature type="domain" description="Fe2OG dioxygenase" evidence="6">
    <location>
        <begin position="202"/>
        <end position="305"/>
    </location>
</feature>
<dbReference type="OrthoDB" id="642916at2759"/>
<dbReference type="GO" id="GO:0051213">
    <property type="term" value="F:dioxygenase activity"/>
    <property type="evidence" value="ECO:0007669"/>
    <property type="project" value="UniProtKB-ARBA"/>
</dbReference>
<dbReference type="InterPro" id="IPR044861">
    <property type="entry name" value="IPNS-like_FE2OG_OXY"/>
</dbReference>
<proteinExistence type="inferred from homology"/>
<keyword evidence="4 5" id="KW-0408">Iron</keyword>
<comment type="caution">
    <text evidence="7">The sequence shown here is derived from an EMBL/GenBank/DDBJ whole genome shotgun (WGS) entry which is preliminary data.</text>
</comment>
<dbReference type="EMBL" id="LWDX02059746">
    <property type="protein sequence ID" value="OEL17521.1"/>
    <property type="molecule type" value="Genomic_DNA"/>
</dbReference>
<dbReference type="GO" id="GO:0046872">
    <property type="term" value="F:metal ion binding"/>
    <property type="evidence" value="ECO:0007669"/>
    <property type="project" value="UniProtKB-KW"/>
</dbReference>
<dbReference type="Proteomes" id="UP000095767">
    <property type="component" value="Unassembled WGS sequence"/>
</dbReference>
<evidence type="ECO:0000256" key="1">
    <source>
        <dbReference type="ARBA" id="ARBA00008056"/>
    </source>
</evidence>
<evidence type="ECO:0000313" key="7">
    <source>
        <dbReference type="EMBL" id="OEL17521.1"/>
    </source>
</evidence>
<gene>
    <name evidence="7" type="ORF">BAE44_0021458</name>
</gene>
<keyword evidence="3 5" id="KW-0560">Oxidoreductase</keyword>
<dbReference type="InterPro" id="IPR026992">
    <property type="entry name" value="DIOX_N"/>
</dbReference>
<organism evidence="7 8">
    <name type="scientific">Dichanthelium oligosanthes</name>
    <dbReference type="NCBI Taxonomy" id="888268"/>
    <lineage>
        <taxon>Eukaryota</taxon>
        <taxon>Viridiplantae</taxon>
        <taxon>Streptophyta</taxon>
        <taxon>Embryophyta</taxon>
        <taxon>Tracheophyta</taxon>
        <taxon>Spermatophyta</taxon>
        <taxon>Magnoliopsida</taxon>
        <taxon>Liliopsida</taxon>
        <taxon>Poales</taxon>
        <taxon>Poaceae</taxon>
        <taxon>PACMAD clade</taxon>
        <taxon>Panicoideae</taxon>
        <taxon>Panicodae</taxon>
        <taxon>Paniceae</taxon>
        <taxon>Dichantheliinae</taxon>
        <taxon>Dichanthelium</taxon>
    </lineage>
</organism>
<dbReference type="SUPFAM" id="SSF51197">
    <property type="entry name" value="Clavaminate synthase-like"/>
    <property type="match status" value="1"/>
</dbReference>
<dbReference type="InterPro" id="IPR005123">
    <property type="entry name" value="Oxoglu/Fe-dep_dioxygenase_dom"/>
</dbReference>
<dbReference type="InterPro" id="IPR027443">
    <property type="entry name" value="IPNS-like_sf"/>
</dbReference>
<dbReference type="PANTHER" id="PTHR10209:SF662">
    <property type="entry name" value="OS01G0536400 PROTEIN"/>
    <property type="match status" value="1"/>
</dbReference>